<dbReference type="InterPro" id="IPR017896">
    <property type="entry name" value="4Fe4S_Fe-S-bd"/>
</dbReference>
<name>X1GK48_9ZZZZ</name>
<organism evidence="2">
    <name type="scientific">marine sediment metagenome</name>
    <dbReference type="NCBI Taxonomy" id="412755"/>
    <lineage>
        <taxon>unclassified sequences</taxon>
        <taxon>metagenomes</taxon>
        <taxon>ecological metagenomes</taxon>
    </lineage>
</organism>
<dbReference type="Pfam" id="PF04015">
    <property type="entry name" value="DUF362"/>
    <property type="match status" value="1"/>
</dbReference>
<evidence type="ECO:0000313" key="2">
    <source>
        <dbReference type="EMBL" id="GAH45225.1"/>
    </source>
</evidence>
<sequence length="256" mass="28326">MSDNTVVYWAPPNEIAAMTNTSKNMVTNKLVKTRLILDKILDNIKSGDKVAIKVHVGEAMNTHYLRHDFVYEVVKAVKSLGAIPTLVETQGGGNHLQEINIHDDYSICVGHRKNTSEHQAIAKLHGYDETIVGAPLKFIDGEKGIKRKIIEINGISLKSVSVAKDLYNYDKLLVISHFKGHPQAGFGGALKQLGIGCVTKHNKHLAHAVDMLKINERRCDISQCKQECISACPVEAIRIENEKALIDAELCYGCFL</sequence>
<protein>
    <recommendedName>
        <fullName evidence="1">4Fe-4S ferredoxin-type domain-containing protein</fullName>
    </recommendedName>
</protein>
<accession>X1GK48</accession>
<dbReference type="PROSITE" id="PS51379">
    <property type="entry name" value="4FE4S_FER_2"/>
    <property type="match status" value="1"/>
</dbReference>
<feature type="non-terminal residue" evidence="2">
    <location>
        <position position="256"/>
    </location>
</feature>
<gene>
    <name evidence="2" type="ORF">S03H2_14661</name>
</gene>
<evidence type="ECO:0000259" key="1">
    <source>
        <dbReference type="PROSITE" id="PS51379"/>
    </source>
</evidence>
<dbReference type="InterPro" id="IPR007160">
    <property type="entry name" value="DUF362"/>
</dbReference>
<proteinExistence type="predicted"/>
<comment type="caution">
    <text evidence="2">The sequence shown here is derived from an EMBL/GenBank/DDBJ whole genome shotgun (WGS) entry which is preliminary data.</text>
</comment>
<feature type="domain" description="4Fe-4S ferredoxin-type" evidence="1">
    <location>
        <begin position="210"/>
        <end position="242"/>
    </location>
</feature>
<dbReference type="EMBL" id="BARU01007445">
    <property type="protein sequence ID" value="GAH45225.1"/>
    <property type="molecule type" value="Genomic_DNA"/>
</dbReference>
<dbReference type="AlphaFoldDB" id="X1GK48"/>
<dbReference type="Gene3D" id="3.30.70.20">
    <property type="match status" value="1"/>
</dbReference>
<reference evidence="2" key="1">
    <citation type="journal article" date="2014" name="Front. Microbiol.">
        <title>High frequency of phylogenetically diverse reductive dehalogenase-homologous genes in deep subseafloor sedimentary metagenomes.</title>
        <authorList>
            <person name="Kawai M."/>
            <person name="Futagami T."/>
            <person name="Toyoda A."/>
            <person name="Takaki Y."/>
            <person name="Nishi S."/>
            <person name="Hori S."/>
            <person name="Arai W."/>
            <person name="Tsubouchi T."/>
            <person name="Morono Y."/>
            <person name="Uchiyama I."/>
            <person name="Ito T."/>
            <person name="Fujiyama A."/>
            <person name="Inagaki F."/>
            <person name="Takami H."/>
        </authorList>
    </citation>
    <scope>NUCLEOTIDE SEQUENCE</scope>
    <source>
        <strain evidence="2">Expedition CK06-06</strain>
    </source>
</reference>
<dbReference type="SUPFAM" id="SSF54862">
    <property type="entry name" value="4Fe-4S ferredoxins"/>
    <property type="match status" value="1"/>
</dbReference>